<organism evidence="3">
    <name type="scientific">Streptomyces avermitilis (strain ATCC 31267 / DSM 46492 / JCM 5070 / NBRC 14893 / NCIMB 12804 / NRRL 8165 / MA-4680)</name>
    <dbReference type="NCBI Taxonomy" id="227882"/>
    <lineage>
        <taxon>Bacteria</taxon>
        <taxon>Bacillati</taxon>
        <taxon>Actinomycetota</taxon>
        <taxon>Actinomycetes</taxon>
        <taxon>Kitasatosporales</taxon>
        <taxon>Streptomycetaceae</taxon>
        <taxon>Streptomyces</taxon>
    </lineage>
</organism>
<gene>
    <name evidence="3" type="ORF">SAVERM_2p183</name>
</gene>
<dbReference type="InterPro" id="IPR024078">
    <property type="entry name" value="LmbE-like_dom_sf"/>
</dbReference>
<dbReference type="GO" id="GO:0016137">
    <property type="term" value="P:glycoside metabolic process"/>
    <property type="evidence" value="ECO:0007669"/>
    <property type="project" value="UniProtKB-ARBA"/>
</dbReference>
<dbReference type="PANTHER" id="PTHR12993:SF26">
    <property type="entry name" value="1D-MYO-INOSITOL 2-ACETAMIDO-2-DEOXY-ALPHA-D-GLUCOPYRANOSIDE DEACETYLASE"/>
    <property type="match status" value="1"/>
</dbReference>
<dbReference type="PANTHER" id="PTHR12993">
    <property type="entry name" value="N-ACETYLGLUCOSAMINYL-PHOSPHATIDYLINOSITOL DE-N-ACETYLASE-RELATED"/>
    <property type="match status" value="1"/>
</dbReference>
<sequence>MDDRHRRRGQDDREQAAALVLARLAPAARGLQIDRPALRLPLVARTIRGRDLPTGAVVGVARLTGCHQDPDGAPSCTPWAEPGQWHLELANVQELALIERARSRPRSSAADEEIPSMPTRPRGGVPGGTGRPLPRAPGRVVHGPGGRAPGEAGRPPPVHVGPLVRARRTGSLRHLVVRVETPTPAKPSGRAGNSRAGRHGCIDRGTGAARAGNTETTRSSAPPGSGPQDRGTPAARSDQVVFLQEDCFMTDRPLTLMAVHAHPDDEATGTGGVLARYAAEGIRTVLVTCTDGGCGDGPGGVKPGDPGHDPAAVALMRRQELEASCDVLKVSDLEMLDYADSGMTGWPSNDAPGSFWQTPVQEGAARLAELMRHYRPDVVVTYDENGFYGHPDHIQAHRITMAALEMTALTPKVYWTTMPRSMMQRFGEIMREFHEDMPEPDPAEAATMAEIGLPDDEITTWVDATAFSGQKFDALAAHASQGENIFFLKMGKERFGELMGMETFVRVQDTTGAAIPENDLFAGLR</sequence>
<feature type="compositionally biased region" description="Polar residues" evidence="2">
    <location>
        <begin position="213"/>
        <end position="222"/>
    </location>
</feature>
<dbReference type="Gene3D" id="3.40.50.10320">
    <property type="entry name" value="LmbE-like"/>
    <property type="match status" value="1"/>
</dbReference>
<dbReference type="EMBL" id="AP017380">
    <property type="protein sequence ID" value="BAU77626.1"/>
    <property type="molecule type" value="Genomic_DNA"/>
</dbReference>
<feature type="region of interest" description="Disordered" evidence="2">
    <location>
        <begin position="179"/>
        <end position="236"/>
    </location>
</feature>
<name>A0A143T088_STRAW</name>
<dbReference type="AlphaFoldDB" id="A0A143T088"/>
<dbReference type="GO" id="GO:0016811">
    <property type="term" value="F:hydrolase activity, acting on carbon-nitrogen (but not peptide) bonds, in linear amides"/>
    <property type="evidence" value="ECO:0007669"/>
    <property type="project" value="TreeGrafter"/>
</dbReference>
<feature type="region of interest" description="Disordered" evidence="2">
    <location>
        <begin position="101"/>
        <end position="163"/>
    </location>
</feature>
<dbReference type="SUPFAM" id="SSF102588">
    <property type="entry name" value="LmbE-like"/>
    <property type="match status" value="1"/>
</dbReference>
<keyword evidence="3" id="KW-0614">Plasmid</keyword>
<dbReference type="Pfam" id="PF02585">
    <property type="entry name" value="PIG-L"/>
    <property type="match status" value="1"/>
</dbReference>
<evidence type="ECO:0000313" key="3">
    <source>
        <dbReference type="EMBL" id="BAU77626.1"/>
    </source>
</evidence>
<evidence type="ECO:0000256" key="1">
    <source>
        <dbReference type="ARBA" id="ARBA00022833"/>
    </source>
</evidence>
<dbReference type="InterPro" id="IPR003737">
    <property type="entry name" value="GlcNAc_PI_deacetylase-related"/>
</dbReference>
<evidence type="ECO:0000256" key="2">
    <source>
        <dbReference type="SAM" id="MobiDB-lite"/>
    </source>
</evidence>
<protein>
    <submittedName>
        <fullName evidence="3">Putative GlcNAc-PI de-N-acetylase</fullName>
    </submittedName>
</protein>
<geneLocation type="plasmid" evidence="3">
    <name>SAP2</name>
</geneLocation>
<reference evidence="3" key="1">
    <citation type="submission" date="2016-03" db="EMBL/GenBank/DDBJ databases">
        <title>Complete sequence of the second linear plasmid SAP2 of Streptomyces avermitilis.</title>
        <authorList>
            <person name="Ikeda H."/>
        </authorList>
    </citation>
    <scope>NUCLEOTIDE SEQUENCE</scope>
    <source>
        <strain evidence="3">MA-4680</strain>
        <plasmid evidence="3">SAP2</plasmid>
    </source>
</reference>
<proteinExistence type="predicted"/>
<keyword evidence="1" id="KW-0862">Zinc</keyword>
<accession>A0A143T088</accession>